<dbReference type="EMBL" id="JBFOLK010000008">
    <property type="protein sequence ID" value="KAL2492961.1"/>
    <property type="molecule type" value="Genomic_DNA"/>
</dbReference>
<reference evidence="2" key="1">
    <citation type="submission" date="2024-07" db="EMBL/GenBank/DDBJ databases">
        <title>Two chromosome-level genome assemblies of Korean endemic species Abeliophyllum distichum and Forsythia ovata (Oleaceae).</title>
        <authorList>
            <person name="Jang H."/>
        </authorList>
    </citation>
    <scope>NUCLEOTIDE SEQUENCE [LARGE SCALE GENOMIC DNA]</scope>
</reference>
<name>A0ABD1RXQ4_9LAMI</name>
<dbReference type="AlphaFoldDB" id="A0ABD1RXQ4"/>
<comment type="caution">
    <text evidence="1">The sequence shown here is derived from an EMBL/GenBank/DDBJ whole genome shotgun (WGS) entry which is preliminary data.</text>
</comment>
<evidence type="ECO:0000313" key="1">
    <source>
        <dbReference type="EMBL" id="KAL2492961.1"/>
    </source>
</evidence>
<dbReference type="Proteomes" id="UP001604336">
    <property type="component" value="Unassembled WGS sequence"/>
</dbReference>
<proteinExistence type="predicted"/>
<protein>
    <submittedName>
        <fullName evidence="1">CCHC-type domain-containing protein</fullName>
    </submittedName>
</protein>
<sequence>MKDLEAAKQILEKRITRDGDMDVLKLSWKEYVKKVLSRFKMDESKLGFVDDGMARDIDGKNGTTGYVYTLAGTAVSWVSKFLKIVSLFTTEAEYIVVTELAKR</sequence>
<keyword evidence="2" id="KW-1185">Reference proteome</keyword>
<gene>
    <name evidence="1" type="ORF">Adt_28589</name>
</gene>
<evidence type="ECO:0000313" key="2">
    <source>
        <dbReference type="Proteomes" id="UP001604336"/>
    </source>
</evidence>
<organism evidence="1 2">
    <name type="scientific">Abeliophyllum distichum</name>
    <dbReference type="NCBI Taxonomy" id="126358"/>
    <lineage>
        <taxon>Eukaryota</taxon>
        <taxon>Viridiplantae</taxon>
        <taxon>Streptophyta</taxon>
        <taxon>Embryophyta</taxon>
        <taxon>Tracheophyta</taxon>
        <taxon>Spermatophyta</taxon>
        <taxon>Magnoliopsida</taxon>
        <taxon>eudicotyledons</taxon>
        <taxon>Gunneridae</taxon>
        <taxon>Pentapetalae</taxon>
        <taxon>asterids</taxon>
        <taxon>lamiids</taxon>
        <taxon>Lamiales</taxon>
        <taxon>Oleaceae</taxon>
        <taxon>Forsythieae</taxon>
        <taxon>Abeliophyllum</taxon>
    </lineage>
</organism>
<accession>A0ABD1RXQ4</accession>